<name>A0A2Z6ETM8_9BURK</name>
<dbReference type="KEGG" id="mcys:MCB1EB_0628"/>
<evidence type="ECO:0000313" key="5">
    <source>
        <dbReference type="EMBL" id="BBE08789.1"/>
    </source>
</evidence>
<evidence type="ECO:0000256" key="1">
    <source>
        <dbReference type="ARBA" id="ARBA00008683"/>
    </source>
</evidence>
<dbReference type="GO" id="GO:0008236">
    <property type="term" value="F:serine-type peptidase activity"/>
    <property type="evidence" value="ECO:0007669"/>
    <property type="project" value="UniProtKB-KW"/>
</dbReference>
<gene>
    <name evidence="5" type="ORF">MCB1EB_0628</name>
</gene>
<dbReference type="CDD" id="cd07023">
    <property type="entry name" value="S49_Sppa_N_C"/>
    <property type="match status" value="1"/>
</dbReference>
<dbReference type="PANTHER" id="PTHR42987">
    <property type="entry name" value="PEPTIDASE S49"/>
    <property type="match status" value="1"/>
</dbReference>
<dbReference type="EMBL" id="AP018150">
    <property type="protein sequence ID" value="BBE08789.1"/>
    <property type="molecule type" value="Genomic_DNA"/>
</dbReference>
<keyword evidence="2" id="KW-0645">Protease</keyword>
<keyword evidence="6" id="KW-1185">Reference proteome</keyword>
<reference evidence="5 6" key="1">
    <citation type="journal article" date="2018" name="Microbes Environ.">
        <title>Comparative Genomic Insights into Endofungal Lifestyles of Two Bacterial Endosymbionts, Mycoavidus cysteinexigens and Burkholderia rhizoxinica.</title>
        <authorList>
            <person name="Sharmin D."/>
            <person name="Guo Y."/>
            <person name="Nishizawa T."/>
            <person name="Ohshima S."/>
            <person name="Sato Y."/>
            <person name="Takashima Y."/>
            <person name="Narisawa K."/>
            <person name="Ohta H."/>
        </authorList>
    </citation>
    <scope>NUCLEOTIDE SEQUENCE [LARGE SCALE GENOMIC DNA]</scope>
    <source>
        <strain evidence="5 6">B1-EB</strain>
    </source>
</reference>
<dbReference type="InterPro" id="IPR047272">
    <property type="entry name" value="S49_SppA_C"/>
</dbReference>
<comment type="similarity">
    <text evidence="1">Belongs to the peptidase S49 family.</text>
</comment>
<keyword evidence="3" id="KW-0378">Hydrolase</keyword>
<dbReference type="Gene3D" id="3.90.226.10">
    <property type="entry name" value="2-enoyl-CoA Hydratase, Chain A, domain 1"/>
    <property type="match status" value="1"/>
</dbReference>
<evidence type="ECO:0000313" key="6">
    <source>
        <dbReference type="Proteomes" id="UP000282597"/>
    </source>
</evidence>
<dbReference type="AlphaFoldDB" id="A0A2Z6ETM8"/>
<keyword evidence="4" id="KW-0720">Serine protease</keyword>
<evidence type="ECO:0000256" key="2">
    <source>
        <dbReference type="ARBA" id="ARBA00022670"/>
    </source>
</evidence>
<protein>
    <submittedName>
        <fullName evidence="5">Family S49 serine peptidase</fullName>
    </submittedName>
</protein>
<organism evidence="5 6">
    <name type="scientific">Mycoavidus cysteinexigens</name>
    <dbReference type="NCBI Taxonomy" id="1553431"/>
    <lineage>
        <taxon>Bacteria</taxon>
        <taxon>Pseudomonadati</taxon>
        <taxon>Pseudomonadota</taxon>
        <taxon>Betaproteobacteria</taxon>
        <taxon>Burkholderiales</taxon>
        <taxon>Burkholderiaceae</taxon>
        <taxon>Mycoavidus</taxon>
    </lineage>
</organism>
<accession>A0A2Z6ETM8</accession>
<sequence>MSDDDSIANAKSGKAGIDAAAPIAPLWERALIEKTLLAAVREQRAARRWKIFFRLAFLMIFVLMTWRAVSISSGAGGATGKHAALVSLQGEIVPDQQSNATNLIAALERAFSAEQAAGVILQINSPGGSPVQAGMVNDEIRRLRARYPDKPVYVVVDDICASGAYYIAAAADKIFVDKASIIGSIGVRMDSFGFTDLMSKVGIERRLLTAGRNKALNDPFLPEDKVQRKYMQNLLNEVHQQFIDAVRQGRGKRLKETPEIFSGLVWTGQRGVALGLADGLGDTRYVLRELLKTEKIVDYTVKEGMFDRFARKFGLSAGAFAVRALTSQEPLQLN</sequence>
<dbReference type="Pfam" id="PF01343">
    <property type="entry name" value="Peptidase_S49"/>
    <property type="match status" value="1"/>
</dbReference>
<dbReference type="PANTHER" id="PTHR42987:SF8">
    <property type="entry name" value="PROTEINASE"/>
    <property type="match status" value="1"/>
</dbReference>
<evidence type="ECO:0000256" key="4">
    <source>
        <dbReference type="ARBA" id="ARBA00022825"/>
    </source>
</evidence>
<proteinExistence type="inferred from homology"/>
<dbReference type="Gene3D" id="6.20.330.10">
    <property type="match status" value="1"/>
</dbReference>
<dbReference type="InterPro" id="IPR002142">
    <property type="entry name" value="Peptidase_S49"/>
</dbReference>
<dbReference type="Proteomes" id="UP000282597">
    <property type="component" value="Chromosome"/>
</dbReference>
<dbReference type="RefSeq" id="WP_045363016.1">
    <property type="nucleotide sequence ID" value="NZ_AP018150.1"/>
</dbReference>
<dbReference type="SUPFAM" id="SSF52096">
    <property type="entry name" value="ClpP/crotonase"/>
    <property type="match status" value="1"/>
</dbReference>
<evidence type="ECO:0000256" key="3">
    <source>
        <dbReference type="ARBA" id="ARBA00022801"/>
    </source>
</evidence>
<dbReference type="InterPro" id="IPR029045">
    <property type="entry name" value="ClpP/crotonase-like_dom_sf"/>
</dbReference>
<dbReference type="GO" id="GO:0006508">
    <property type="term" value="P:proteolysis"/>
    <property type="evidence" value="ECO:0007669"/>
    <property type="project" value="UniProtKB-KW"/>
</dbReference>